<sequence length="1223" mass="136941">MASSDDTFSQVFDIGVEEEKESFYAPDDDVLTLLQPTSPPTISSAKNIPKPPPLPCITYQRFQASRRKTSSLSHLVPKEAVETWDKLFKEGFGADTYVETDNKSRFPAHSSVLDAASPVMAKLLNQSRDKNGKTYLKIPGVPCEAVYMFIRFVYSSCYEEEEMKKFVLHLLVLSHCYSVPSLKRICVEILDQGWINKENVIDVLQLARNCDATRICFVCLSMVIKDFKSVSSTEGWKVMKRANPLLEQELIEAVIEADTRKQERKKKLEERKVYLQLYEAMEALVHICSEGCGTIGPRDKALKGSHTVCKFPACKGLEGALRHFLGCKSRASCPHCKRMWQLLQLHSCICDDSNSCKVSLCWNFKEKMKKLSKKEQSKWRLLVENIITAKNSLGPFSSRPSAAFALCLVVSVLAQDQSGFISIDCGIPSGSSYKDETTGINYVSDSSFVETGVSKSIPFTAQRQLQNLRSFPEGSRNCYTLIPVQGKGKKYLIRASFMYGNYDGENGSPQFDLFLGGNIWDTVLLSNESSIVSKEVVYLSQSENIFLCLGNKGKGTPFISTLELRFLGNDNTTYDSPNGALFFSRRWDFGSLMDSPVRYDEDVYDRIWIPRNFGYCREINTSLPVTSDNNSYSLSSLVMSTAMTPTNTTRPITMTLEDSDPNVRYFVYMHFAEVEDLSLKPNQTREFDIGINGVTVAAGFSPKYLQTNTFFLNPENQSKIVFSLMRTPKSTLPPIVNALEIYIANRVSQSLTNQEDGDAVTSLKMIYKVKKNWQGDPCLPNDYIWEGLNCSYDSLTPPRITSLNLSSSGLTGHISPSFSNLTMIQELDLSNNGLTGDIPEFLSKLKFLRVLNLEKNKLTGSVPSELLERSKSGSFSLRVGENPGLCIEISCRKSNSKKLAVPLVASFAALFILLLFSGVFWRIKNRRNKSVNSAVEENAEHRATTSPMPKSENKLLFTFADVVKMTNNFGHVLGKGGFGTVYHGFYDNLQVAVKVLSETSAQGFKEFRSEVEVLVRVHHVNLTALIGYFHEADQMGLIYEFMANGNMADHLAGKYEHTLSWRQRLQIALDAAQGMEFSRDAGMMMENKQNVCSLGESSIKRHKSDLSFNSKERKDKVGERISALQQIVSPYGKTDTASVLLDAMHYIEFLHEQVKVLSAPYLQTIPDATQEELEQYSLRNRGLCLVPMENTVGVAQSNGADIWAPVKTPLSPAFSVTSQSPFR</sequence>
<evidence type="ECO:0000256" key="5">
    <source>
        <dbReference type="ARBA" id="ARBA00022614"/>
    </source>
</evidence>
<dbReference type="Proteomes" id="UP000682877">
    <property type="component" value="Chromosome 1"/>
</dbReference>
<keyword evidence="7" id="KW-0479">Metal-binding</keyword>
<dbReference type="PROSITE" id="PS50888">
    <property type="entry name" value="BHLH"/>
    <property type="match status" value="1"/>
</dbReference>
<evidence type="ECO:0000256" key="3">
    <source>
        <dbReference type="ARBA" id="ARBA00004906"/>
    </source>
</evidence>
<dbReference type="SUPFAM" id="SSF54695">
    <property type="entry name" value="POZ domain"/>
    <property type="match status" value="1"/>
</dbReference>
<dbReference type="GO" id="GO:0008270">
    <property type="term" value="F:zinc ion binding"/>
    <property type="evidence" value="ECO:0007669"/>
    <property type="project" value="UniProtKB-KW"/>
</dbReference>
<reference evidence="28" key="1">
    <citation type="submission" date="2021-01" db="EMBL/GenBank/DDBJ databases">
        <authorList>
            <person name="Bezrukov I."/>
        </authorList>
    </citation>
    <scope>NUCLEOTIDE SEQUENCE</scope>
</reference>
<keyword evidence="22" id="KW-0067">ATP-binding</keyword>
<dbReference type="FunFam" id="4.10.280.10:FF:000075">
    <property type="entry name" value="Transcription factor bHLH113 family"/>
    <property type="match status" value="1"/>
</dbReference>
<keyword evidence="12" id="KW-0862">Zinc</keyword>
<dbReference type="GO" id="GO:0006355">
    <property type="term" value="P:regulation of DNA-templated transcription"/>
    <property type="evidence" value="ECO:0007669"/>
    <property type="project" value="UniProtKB-ARBA"/>
</dbReference>
<dbReference type="Pfam" id="PF02135">
    <property type="entry name" value="zf-TAZ"/>
    <property type="match status" value="1"/>
</dbReference>
<evidence type="ECO:0000256" key="17">
    <source>
        <dbReference type="ARBA" id="ARBA00023163"/>
    </source>
</evidence>
<dbReference type="GO" id="GO:0003677">
    <property type="term" value="F:DNA binding"/>
    <property type="evidence" value="ECO:0007669"/>
    <property type="project" value="UniProtKB-KW"/>
</dbReference>
<evidence type="ECO:0000256" key="6">
    <source>
        <dbReference type="ARBA" id="ARBA00022692"/>
    </source>
</evidence>
<keyword evidence="11" id="KW-0833">Ubl conjugation pathway</keyword>
<dbReference type="Pfam" id="PF12819">
    <property type="entry name" value="Malectin_like"/>
    <property type="match status" value="1"/>
</dbReference>
<dbReference type="InterPro" id="IPR001245">
    <property type="entry name" value="Ser-Thr/Tyr_kinase_cat_dom"/>
</dbReference>
<keyword evidence="5" id="KW-0433">Leucine-rich repeat</keyword>
<dbReference type="Pfam" id="PF07714">
    <property type="entry name" value="PK_Tyr_Ser-Thr"/>
    <property type="match status" value="1"/>
</dbReference>
<dbReference type="Pfam" id="PF00560">
    <property type="entry name" value="LRR_1"/>
    <property type="match status" value="2"/>
</dbReference>
<dbReference type="Gene3D" id="3.80.10.10">
    <property type="entry name" value="Ribonuclease Inhibitor"/>
    <property type="match status" value="1"/>
</dbReference>
<dbReference type="GO" id="GO:0009751">
    <property type="term" value="P:response to salicylic acid"/>
    <property type="evidence" value="ECO:0007669"/>
    <property type="project" value="UniProtKB-ARBA"/>
</dbReference>
<keyword evidence="10" id="KW-0863">Zinc-finger</keyword>
<dbReference type="Gene3D" id="1.20.1020.10">
    <property type="entry name" value="TAZ domain"/>
    <property type="match status" value="1"/>
</dbReference>
<dbReference type="GO" id="GO:0009725">
    <property type="term" value="P:response to hormone"/>
    <property type="evidence" value="ECO:0007669"/>
    <property type="project" value="UniProtKB-ARBA"/>
</dbReference>
<keyword evidence="22" id="KW-0547">Nucleotide-binding</keyword>
<dbReference type="InterPro" id="IPR000719">
    <property type="entry name" value="Prot_kinase_dom"/>
</dbReference>
<dbReference type="Gene3D" id="3.30.710.10">
    <property type="entry name" value="Potassium Channel Kv1.1, Chain A"/>
    <property type="match status" value="1"/>
</dbReference>
<evidence type="ECO:0000256" key="1">
    <source>
        <dbReference type="ARBA" id="ARBA00004123"/>
    </source>
</evidence>
<dbReference type="SUPFAM" id="SSF56112">
    <property type="entry name" value="Protein kinase-like (PK-like)"/>
    <property type="match status" value="1"/>
</dbReference>
<dbReference type="InterPro" id="IPR017441">
    <property type="entry name" value="Protein_kinase_ATP_BS"/>
</dbReference>
<evidence type="ECO:0000256" key="14">
    <source>
        <dbReference type="ARBA" id="ARBA00023015"/>
    </source>
</evidence>
<evidence type="ECO:0000256" key="15">
    <source>
        <dbReference type="ARBA" id="ARBA00023125"/>
    </source>
</evidence>
<keyword evidence="18" id="KW-0675">Receptor</keyword>
<dbReference type="SMART" id="SM00551">
    <property type="entry name" value="ZnF_TAZ"/>
    <property type="match status" value="1"/>
</dbReference>
<dbReference type="SMART" id="SM00225">
    <property type="entry name" value="BTB"/>
    <property type="match status" value="1"/>
</dbReference>
<feature type="domain" description="BHLH" evidence="27">
    <location>
        <begin position="1101"/>
        <end position="1150"/>
    </location>
</feature>
<evidence type="ECO:0000256" key="19">
    <source>
        <dbReference type="ARBA" id="ARBA00023242"/>
    </source>
</evidence>
<evidence type="ECO:0000256" key="12">
    <source>
        <dbReference type="ARBA" id="ARBA00022833"/>
    </source>
</evidence>
<evidence type="ECO:0000256" key="13">
    <source>
        <dbReference type="ARBA" id="ARBA00022989"/>
    </source>
</evidence>
<keyword evidence="14" id="KW-0805">Transcription regulation</keyword>
<proteinExistence type="predicted"/>
<dbReference type="FunFam" id="1.25.40.420:FF:000012">
    <property type="entry name" value="BTB/POZ and TAZ domain-containing protein 2"/>
    <property type="match status" value="1"/>
</dbReference>
<evidence type="ECO:0000256" key="23">
    <source>
        <dbReference type="SAM" id="Phobius"/>
    </source>
</evidence>
<keyword evidence="8" id="KW-0732">Signal</keyword>
<dbReference type="Gene3D" id="2.60.120.430">
    <property type="entry name" value="Galactose-binding lectin"/>
    <property type="match status" value="1"/>
</dbReference>
<dbReference type="InterPro" id="IPR024788">
    <property type="entry name" value="Malectin-like_Carb-bd_dom"/>
</dbReference>
<dbReference type="CDD" id="cd14733">
    <property type="entry name" value="BACK"/>
    <property type="match status" value="1"/>
</dbReference>
<dbReference type="InterPro" id="IPR000197">
    <property type="entry name" value="Znf_TAZ"/>
</dbReference>
<comment type="subcellular location">
    <subcellularLocation>
        <location evidence="2">Membrane</location>
        <topology evidence="2">Single-pass membrane protein</topology>
    </subcellularLocation>
    <subcellularLocation>
        <location evidence="1">Nucleus</location>
    </subcellularLocation>
</comment>
<dbReference type="FunFam" id="3.80.10.10:FF:000129">
    <property type="entry name" value="Leucine-rich repeat receptor-like kinase"/>
    <property type="match status" value="1"/>
</dbReference>
<comment type="catalytic activity">
    <reaction evidence="21">
        <text>L-seryl-[protein] + ATP = O-phospho-L-seryl-[protein] + ADP + H(+)</text>
        <dbReference type="Rhea" id="RHEA:17989"/>
        <dbReference type="Rhea" id="RHEA-COMP:9863"/>
        <dbReference type="Rhea" id="RHEA-COMP:11604"/>
        <dbReference type="ChEBI" id="CHEBI:15378"/>
        <dbReference type="ChEBI" id="CHEBI:29999"/>
        <dbReference type="ChEBI" id="CHEBI:30616"/>
        <dbReference type="ChEBI" id="CHEBI:83421"/>
        <dbReference type="ChEBI" id="CHEBI:456216"/>
        <dbReference type="EC" id="2.7.11.1"/>
    </reaction>
</comment>
<evidence type="ECO:0000256" key="16">
    <source>
        <dbReference type="ARBA" id="ARBA00023136"/>
    </source>
</evidence>
<organism evidence="28 29">
    <name type="scientific">Arabidopsis arenosa</name>
    <name type="common">Sand rock-cress</name>
    <name type="synonym">Cardaminopsis arenosa</name>
    <dbReference type="NCBI Taxonomy" id="38785"/>
    <lineage>
        <taxon>Eukaryota</taxon>
        <taxon>Viridiplantae</taxon>
        <taxon>Streptophyta</taxon>
        <taxon>Embryophyta</taxon>
        <taxon>Tracheophyta</taxon>
        <taxon>Spermatophyta</taxon>
        <taxon>Magnoliopsida</taxon>
        <taxon>eudicotyledons</taxon>
        <taxon>Gunneridae</taxon>
        <taxon>Pentapetalae</taxon>
        <taxon>rosids</taxon>
        <taxon>malvids</taxon>
        <taxon>Brassicales</taxon>
        <taxon>Brassicaceae</taxon>
        <taxon>Camelineae</taxon>
        <taxon>Arabidopsis</taxon>
    </lineage>
</organism>
<dbReference type="InterPro" id="IPR011333">
    <property type="entry name" value="SKP1/BTB/POZ_sf"/>
</dbReference>
<gene>
    <name evidence="28" type="ORF">AARE701A_LOCUS406</name>
</gene>
<dbReference type="GO" id="GO:0046983">
    <property type="term" value="F:protein dimerization activity"/>
    <property type="evidence" value="ECO:0007669"/>
    <property type="project" value="InterPro"/>
</dbReference>
<dbReference type="GO" id="GO:0005516">
    <property type="term" value="F:calmodulin binding"/>
    <property type="evidence" value="ECO:0007669"/>
    <property type="project" value="UniProtKB-ARBA"/>
</dbReference>
<evidence type="ECO:0000256" key="22">
    <source>
        <dbReference type="PROSITE-ProRule" id="PRU10141"/>
    </source>
</evidence>
<dbReference type="AlphaFoldDB" id="A0A8S1ZJ09"/>
<evidence type="ECO:0000259" key="26">
    <source>
        <dbReference type="PROSITE" id="PS50134"/>
    </source>
</evidence>
<dbReference type="FunFam" id="1.20.1020.10:FF:000004">
    <property type="entry name" value="BTB/POZ and TAZ domain-containing protein 2"/>
    <property type="match status" value="1"/>
</dbReference>
<dbReference type="InterPro" id="IPR000210">
    <property type="entry name" value="BTB/POZ_dom"/>
</dbReference>
<dbReference type="GO" id="GO:0016020">
    <property type="term" value="C:membrane"/>
    <property type="evidence" value="ECO:0007669"/>
    <property type="project" value="UniProtKB-SubCell"/>
</dbReference>
<evidence type="ECO:0000256" key="9">
    <source>
        <dbReference type="ARBA" id="ARBA00022737"/>
    </source>
</evidence>
<dbReference type="GO" id="GO:0004672">
    <property type="term" value="F:protein kinase activity"/>
    <property type="evidence" value="ECO:0007669"/>
    <property type="project" value="InterPro"/>
</dbReference>
<dbReference type="PANTHER" id="PTHR45631:SF197">
    <property type="entry name" value="TYROSINE KINASE FAMILY PROTEIN"/>
    <property type="match status" value="1"/>
</dbReference>
<dbReference type="PROSITE" id="PS50097">
    <property type="entry name" value="BTB"/>
    <property type="match status" value="1"/>
</dbReference>
<comment type="pathway">
    <text evidence="3">Protein modification; protein ubiquitination.</text>
</comment>
<dbReference type="SMART" id="SM00353">
    <property type="entry name" value="HLH"/>
    <property type="match status" value="1"/>
</dbReference>
<feature type="transmembrane region" description="Helical" evidence="23">
    <location>
        <begin position="899"/>
        <end position="921"/>
    </location>
</feature>
<evidence type="ECO:0000256" key="2">
    <source>
        <dbReference type="ARBA" id="ARBA00004167"/>
    </source>
</evidence>
<evidence type="ECO:0000259" key="25">
    <source>
        <dbReference type="PROSITE" id="PS50097"/>
    </source>
</evidence>
<keyword evidence="6 23" id="KW-0812">Transmembrane</keyword>
<dbReference type="SUPFAM" id="SSF52058">
    <property type="entry name" value="L domain-like"/>
    <property type="match status" value="1"/>
</dbReference>
<evidence type="ECO:0000256" key="11">
    <source>
        <dbReference type="ARBA" id="ARBA00022786"/>
    </source>
</evidence>
<dbReference type="GO" id="GO:0005524">
    <property type="term" value="F:ATP binding"/>
    <property type="evidence" value="ECO:0007669"/>
    <property type="project" value="UniProtKB-UniRule"/>
</dbReference>
<dbReference type="InterPro" id="IPR001611">
    <property type="entry name" value="Leu-rich_rpt"/>
</dbReference>
<name>A0A8S1ZJ09_ARAAE</name>
<dbReference type="SUPFAM" id="SSF47459">
    <property type="entry name" value="HLH, helix-loop-helix DNA-binding domain"/>
    <property type="match status" value="1"/>
</dbReference>
<dbReference type="InterPro" id="IPR032675">
    <property type="entry name" value="LRR_dom_sf"/>
</dbReference>
<dbReference type="PANTHER" id="PTHR45631">
    <property type="entry name" value="OS07G0107800 PROTEIN-RELATED"/>
    <property type="match status" value="1"/>
</dbReference>
<dbReference type="Gene3D" id="1.10.510.10">
    <property type="entry name" value="Transferase(Phosphotransferase) domain 1"/>
    <property type="match status" value="1"/>
</dbReference>
<comment type="catalytic activity">
    <reaction evidence="20">
        <text>L-threonyl-[protein] + ATP = O-phospho-L-threonyl-[protein] + ADP + H(+)</text>
        <dbReference type="Rhea" id="RHEA:46608"/>
        <dbReference type="Rhea" id="RHEA-COMP:11060"/>
        <dbReference type="Rhea" id="RHEA-COMP:11605"/>
        <dbReference type="ChEBI" id="CHEBI:15378"/>
        <dbReference type="ChEBI" id="CHEBI:30013"/>
        <dbReference type="ChEBI" id="CHEBI:30616"/>
        <dbReference type="ChEBI" id="CHEBI:61977"/>
        <dbReference type="ChEBI" id="CHEBI:456216"/>
        <dbReference type="EC" id="2.7.11.1"/>
    </reaction>
</comment>
<evidence type="ECO:0000259" key="27">
    <source>
        <dbReference type="PROSITE" id="PS50888"/>
    </source>
</evidence>
<dbReference type="Pfam" id="PF00651">
    <property type="entry name" value="BTB"/>
    <property type="match status" value="1"/>
</dbReference>
<keyword evidence="29" id="KW-1185">Reference proteome</keyword>
<keyword evidence="9" id="KW-0677">Repeat</keyword>
<dbReference type="InterPro" id="IPR035898">
    <property type="entry name" value="TAZ_dom_sf"/>
</dbReference>
<dbReference type="EC" id="2.7.11.1" evidence="4"/>
<keyword evidence="13 23" id="KW-1133">Transmembrane helix</keyword>
<keyword evidence="16 23" id="KW-0472">Membrane</keyword>
<evidence type="ECO:0000313" key="28">
    <source>
        <dbReference type="EMBL" id="CAE5956644.1"/>
    </source>
</evidence>
<dbReference type="InterPro" id="IPR011598">
    <property type="entry name" value="bHLH_dom"/>
</dbReference>
<keyword evidence="19" id="KW-0539">Nucleus</keyword>
<dbReference type="PROSITE" id="PS00107">
    <property type="entry name" value="PROTEIN_KINASE_ATP"/>
    <property type="match status" value="1"/>
</dbReference>
<evidence type="ECO:0000256" key="18">
    <source>
        <dbReference type="ARBA" id="ARBA00023170"/>
    </source>
</evidence>
<feature type="domain" description="BTB" evidence="25">
    <location>
        <begin position="94"/>
        <end position="162"/>
    </location>
</feature>
<dbReference type="EMBL" id="LR999451">
    <property type="protein sequence ID" value="CAE5956644.1"/>
    <property type="molecule type" value="Genomic_DNA"/>
</dbReference>
<dbReference type="GO" id="GO:0005634">
    <property type="term" value="C:nucleus"/>
    <property type="evidence" value="ECO:0007669"/>
    <property type="project" value="UniProtKB-SubCell"/>
</dbReference>
<dbReference type="InterPro" id="IPR011009">
    <property type="entry name" value="Kinase-like_dom_sf"/>
</dbReference>
<feature type="binding site" evidence="22">
    <location>
        <position position="994"/>
    </location>
    <ligand>
        <name>ATP</name>
        <dbReference type="ChEBI" id="CHEBI:30616"/>
    </ligand>
</feature>
<evidence type="ECO:0000259" key="24">
    <source>
        <dbReference type="PROSITE" id="PS50011"/>
    </source>
</evidence>
<dbReference type="Gene3D" id="1.25.40.420">
    <property type="match status" value="1"/>
</dbReference>
<accession>A0A8S1ZJ09</accession>
<evidence type="ECO:0000313" key="29">
    <source>
        <dbReference type="Proteomes" id="UP000682877"/>
    </source>
</evidence>
<keyword evidence="17" id="KW-0804">Transcription</keyword>
<protein>
    <recommendedName>
        <fullName evidence="4">non-specific serine/threonine protein kinase</fullName>
        <ecNumber evidence="4">2.7.11.1</ecNumber>
    </recommendedName>
</protein>
<dbReference type="CDD" id="cd11393">
    <property type="entry name" value="bHLH_AtbHLH_like"/>
    <property type="match status" value="1"/>
</dbReference>
<keyword evidence="15" id="KW-0238">DNA-binding</keyword>
<evidence type="ECO:0000256" key="21">
    <source>
        <dbReference type="ARBA" id="ARBA00048679"/>
    </source>
</evidence>
<evidence type="ECO:0000256" key="4">
    <source>
        <dbReference type="ARBA" id="ARBA00012513"/>
    </source>
</evidence>
<evidence type="ECO:0000256" key="7">
    <source>
        <dbReference type="ARBA" id="ARBA00022723"/>
    </source>
</evidence>
<feature type="domain" description="Protein kinase" evidence="24">
    <location>
        <begin position="967"/>
        <end position="1223"/>
    </location>
</feature>
<dbReference type="SUPFAM" id="SSF57933">
    <property type="entry name" value="TAZ domain"/>
    <property type="match status" value="1"/>
</dbReference>
<dbReference type="InterPro" id="IPR045239">
    <property type="entry name" value="bHLH95_bHLH"/>
</dbReference>
<feature type="domain" description="TAZ-type" evidence="26">
    <location>
        <begin position="268"/>
        <end position="364"/>
    </location>
</feature>
<dbReference type="PROSITE" id="PS50011">
    <property type="entry name" value="PROTEIN_KINASE_DOM"/>
    <property type="match status" value="1"/>
</dbReference>
<dbReference type="PROSITE" id="PS50134">
    <property type="entry name" value="ZF_TAZ"/>
    <property type="match status" value="1"/>
</dbReference>
<evidence type="ECO:0000256" key="10">
    <source>
        <dbReference type="ARBA" id="ARBA00022771"/>
    </source>
</evidence>
<dbReference type="InterPro" id="IPR036638">
    <property type="entry name" value="HLH_DNA-bd_sf"/>
</dbReference>
<evidence type="ECO:0000256" key="20">
    <source>
        <dbReference type="ARBA" id="ARBA00047899"/>
    </source>
</evidence>
<dbReference type="CDD" id="cd18313">
    <property type="entry name" value="BTB_POZ_BT"/>
    <property type="match status" value="1"/>
</dbReference>
<evidence type="ECO:0000256" key="8">
    <source>
        <dbReference type="ARBA" id="ARBA00022729"/>
    </source>
</evidence>
<dbReference type="GO" id="GO:0042542">
    <property type="term" value="P:response to hydrogen peroxide"/>
    <property type="evidence" value="ECO:0007669"/>
    <property type="project" value="UniProtKB-ARBA"/>
</dbReference>